<dbReference type="EMBL" id="CP099489">
    <property type="protein sequence ID" value="USQ78344.1"/>
    <property type="molecule type" value="Genomic_DNA"/>
</dbReference>
<dbReference type="InterPro" id="IPR025159">
    <property type="entry name" value="AbiEi_N"/>
</dbReference>
<feature type="domain" description="AbiEi antitoxin N-terminal" evidence="1">
    <location>
        <begin position="1"/>
        <end position="49"/>
    </location>
</feature>
<gene>
    <name evidence="2" type="ORF">NF556_11870</name>
</gene>
<protein>
    <submittedName>
        <fullName evidence="2">Type IV toxin-antitoxin system AbiEi family antitoxin domain-containing protein</fullName>
    </submittedName>
</protein>
<evidence type="ECO:0000313" key="3">
    <source>
        <dbReference type="Proteomes" id="UP001056455"/>
    </source>
</evidence>
<name>A0ABY4YNS4_9MICO</name>
<keyword evidence="3" id="KW-1185">Reference proteome</keyword>
<accession>A0ABY4YNS4</accession>
<dbReference type="Pfam" id="PF13338">
    <property type="entry name" value="AbiEi_4"/>
    <property type="match status" value="1"/>
</dbReference>
<evidence type="ECO:0000259" key="1">
    <source>
        <dbReference type="Pfam" id="PF13338"/>
    </source>
</evidence>
<dbReference type="RefSeq" id="WP_252591142.1">
    <property type="nucleotide sequence ID" value="NZ_CP099489.1"/>
</dbReference>
<evidence type="ECO:0000313" key="2">
    <source>
        <dbReference type="EMBL" id="USQ78344.1"/>
    </source>
</evidence>
<sequence>MRLPHELRSLGPIFTRSSALEAGSSAYVLERTTADGALVRFGRGLYRVPVELEDGQPWEVARAEHLRRCREAQAVHPGHVISHQSAAVVHGMQLRLHPAMSVHLTSVDRAPCSRREPGLVMHHADSVSNDVAVVDGIRTTTPARTIADVLRTSRPPNSVALFDAAVRDGLVTAQAVRRVLDTQVRWRGRPRARQAMQLHDPRRESWLESFSFVALHELGVPLPEPQVQVLDEGFHFVGRVDGLLGSVFLEADGESKYYLLTEELGLTPAESVARVLEKQSDRHERLVGLGLQGVRWTTREIQREPGLVARRIWAAVNTANPADFNGWLRIGDRITRPQPLPHRAAG</sequence>
<organism evidence="2 3">
    <name type="scientific">Ornithinimicrobium faecis</name>
    <dbReference type="NCBI Taxonomy" id="2934158"/>
    <lineage>
        <taxon>Bacteria</taxon>
        <taxon>Bacillati</taxon>
        <taxon>Actinomycetota</taxon>
        <taxon>Actinomycetes</taxon>
        <taxon>Micrococcales</taxon>
        <taxon>Ornithinimicrobiaceae</taxon>
        <taxon>Ornithinimicrobium</taxon>
    </lineage>
</organism>
<dbReference type="Proteomes" id="UP001056455">
    <property type="component" value="Chromosome"/>
</dbReference>
<reference evidence="2" key="1">
    <citation type="submission" date="2022-06" db="EMBL/GenBank/DDBJ databases">
        <title>Ornithinimicrobium HY1793.</title>
        <authorList>
            <person name="Huang Y."/>
        </authorList>
    </citation>
    <scope>NUCLEOTIDE SEQUENCE</scope>
    <source>
        <strain evidence="2">HY1793</strain>
    </source>
</reference>
<proteinExistence type="predicted"/>